<dbReference type="RefSeq" id="WP_290321122.1">
    <property type="nucleotide sequence ID" value="NZ_JAUFPN010000313.1"/>
</dbReference>
<organism evidence="1 2">
    <name type="scientific">Paeniroseomonas aquatica</name>
    <dbReference type="NCBI Taxonomy" id="373043"/>
    <lineage>
        <taxon>Bacteria</taxon>
        <taxon>Pseudomonadati</taxon>
        <taxon>Pseudomonadota</taxon>
        <taxon>Alphaproteobacteria</taxon>
        <taxon>Acetobacterales</taxon>
        <taxon>Acetobacteraceae</taxon>
        <taxon>Paeniroseomonas</taxon>
    </lineage>
</organism>
<keyword evidence="2" id="KW-1185">Reference proteome</keyword>
<evidence type="ECO:0000313" key="2">
    <source>
        <dbReference type="Proteomes" id="UP001529369"/>
    </source>
</evidence>
<gene>
    <name evidence="1" type="ORF">QWZ14_31875</name>
</gene>
<name>A0ABT8AGS6_9PROT</name>
<reference evidence="2" key="1">
    <citation type="journal article" date="2019" name="Int. J. Syst. Evol. Microbiol.">
        <title>The Global Catalogue of Microorganisms (GCM) 10K type strain sequencing project: providing services to taxonomists for standard genome sequencing and annotation.</title>
        <authorList>
            <consortium name="The Broad Institute Genomics Platform"/>
            <consortium name="The Broad Institute Genome Sequencing Center for Infectious Disease"/>
            <person name="Wu L."/>
            <person name="Ma J."/>
        </authorList>
    </citation>
    <scope>NUCLEOTIDE SEQUENCE [LARGE SCALE GENOMIC DNA]</scope>
    <source>
        <strain evidence="2">CECT 7131</strain>
    </source>
</reference>
<evidence type="ECO:0000313" key="1">
    <source>
        <dbReference type="EMBL" id="MDN3569001.1"/>
    </source>
</evidence>
<comment type="caution">
    <text evidence="1">The sequence shown here is derived from an EMBL/GenBank/DDBJ whole genome shotgun (WGS) entry which is preliminary data.</text>
</comment>
<sequence length="47" mass="4835">MIAAKASVRIFAPSIFRAHALRLPAGVAVQVVDAIEGCAAEAESLRG</sequence>
<accession>A0ABT8AGS6</accession>
<dbReference type="EMBL" id="JAUFPN010000313">
    <property type="protein sequence ID" value="MDN3569001.1"/>
    <property type="molecule type" value="Genomic_DNA"/>
</dbReference>
<dbReference type="Proteomes" id="UP001529369">
    <property type="component" value="Unassembled WGS sequence"/>
</dbReference>
<protein>
    <submittedName>
        <fullName evidence="1">Uncharacterized protein</fullName>
    </submittedName>
</protein>
<proteinExistence type="predicted"/>